<accession>A0A3E1K5Z2</accession>
<name>A0A3E1K5Z2_9GAMM</name>
<feature type="domain" description="ChrR-like cupin" evidence="2">
    <location>
        <begin position="37"/>
        <end position="140"/>
    </location>
</feature>
<keyword evidence="4" id="KW-1185">Reference proteome</keyword>
<sequence length="159" mass="17075">MTEKAMSRSSLRIAATVAALAFVVSAWADDHAKVIGANSEAIQWGPCPAFFPDTCRIGVLHGNPAEPRADIFFKVPANTDLVAHTHTSAERMVLVSGRMRVDYEGQDPAVIETGSYAYGPPGRAHSARCLDAGECVLFIAFNEPIDAMPVEEQSMDAPE</sequence>
<gene>
    <name evidence="3" type="ORF">DZC52_12980</name>
</gene>
<evidence type="ECO:0000313" key="4">
    <source>
        <dbReference type="Proteomes" id="UP000260351"/>
    </source>
</evidence>
<dbReference type="AlphaFoldDB" id="A0A3E1K5Z2"/>
<feature type="chain" id="PRO_5017586009" evidence="1">
    <location>
        <begin position="29"/>
        <end position="159"/>
    </location>
</feature>
<organism evidence="3 4">
    <name type="scientific">Wenzhouxiangella sediminis</name>
    <dbReference type="NCBI Taxonomy" id="1792836"/>
    <lineage>
        <taxon>Bacteria</taxon>
        <taxon>Pseudomonadati</taxon>
        <taxon>Pseudomonadota</taxon>
        <taxon>Gammaproteobacteria</taxon>
        <taxon>Chromatiales</taxon>
        <taxon>Wenzhouxiangellaceae</taxon>
        <taxon>Wenzhouxiangella</taxon>
    </lineage>
</organism>
<dbReference type="InterPro" id="IPR014710">
    <property type="entry name" value="RmlC-like_jellyroll"/>
</dbReference>
<protein>
    <submittedName>
        <fullName evidence="3">Cupin domain-containing protein</fullName>
    </submittedName>
</protein>
<dbReference type="EMBL" id="QUZK01000047">
    <property type="protein sequence ID" value="RFF29360.1"/>
    <property type="molecule type" value="Genomic_DNA"/>
</dbReference>
<dbReference type="InterPro" id="IPR011051">
    <property type="entry name" value="RmlC_Cupin_sf"/>
</dbReference>
<reference evidence="3 4" key="1">
    <citation type="submission" date="2018-08" db="EMBL/GenBank/DDBJ databases">
        <title>Wenzhouxiangella salilacus sp. nov., a novel bacterium isolated from a saline lake in Xinjiang Province, China.</title>
        <authorList>
            <person name="Han S."/>
        </authorList>
    </citation>
    <scope>NUCLEOTIDE SEQUENCE [LARGE SCALE GENOMIC DNA]</scope>
    <source>
        <strain evidence="3 4">XDB06</strain>
    </source>
</reference>
<dbReference type="SUPFAM" id="SSF51182">
    <property type="entry name" value="RmlC-like cupins"/>
    <property type="match status" value="1"/>
</dbReference>
<dbReference type="Pfam" id="PF12973">
    <property type="entry name" value="Cupin_7"/>
    <property type="match status" value="1"/>
</dbReference>
<evidence type="ECO:0000313" key="3">
    <source>
        <dbReference type="EMBL" id="RFF29360.1"/>
    </source>
</evidence>
<dbReference type="OrthoDB" id="9801227at2"/>
<evidence type="ECO:0000256" key="1">
    <source>
        <dbReference type="SAM" id="SignalP"/>
    </source>
</evidence>
<evidence type="ECO:0000259" key="2">
    <source>
        <dbReference type="Pfam" id="PF12973"/>
    </source>
</evidence>
<dbReference type="InterPro" id="IPR025979">
    <property type="entry name" value="ChrR-like_cupin_dom"/>
</dbReference>
<proteinExistence type="predicted"/>
<comment type="caution">
    <text evidence="3">The sequence shown here is derived from an EMBL/GenBank/DDBJ whole genome shotgun (WGS) entry which is preliminary data.</text>
</comment>
<feature type="signal peptide" evidence="1">
    <location>
        <begin position="1"/>
        <end position="28"/>
    </location>
</feature>
<keyword evidence="1" id="KW-0732">Signal</keyword>
<dbReference type="Proteomes" id="UP000260351">
    <property type="component" value="Unassembled WGS sequence"/>
</dbReference>
<dbReference type="Gene3D" id="2.60.120.10">
    <property type="entry name" value="Jelly Rolls"/>
    <property type="match status" value="1"/>
</dbReference>